<dbReference type="OrthoDB" id="5877007at2759"/>
<feature type="compositionally biased region" description="Basic and acidic residues" evidence="1">
    <location>
        <begin position="89"/>
        <end position="101"/>
    </location>
</feature>
<organism evidence="2 3">
    <name type="scientific">Cylicostephanus goldi</name>
    <name type="common">Nematode worm</name>
    <dbReference type="NCBI Taxonomy" id="71465"/>
    <lineage>
        <taxon>Eukaryota</taxon>
        <taxon>Metazoa</taxon>
        <taxon>Ecdysozoa</taxon>
        <taxon>Nematoda</taxon>
        <taxon>Chromadorea</taxon>
        <taxon>Rhabditida</taxon>
        <taxon>Rhabditina</taxon>
        <taxon>Rhabditomorpha</taxon>
        <taxon>Strongyloidea</taxon>
        <taxon>Strongylidae</taxon>
        <taxon>Cylicostephanus</taxon>
    </lineage>
</organism>
<reference evidence="2 3" key="1">
    <citation type="submission" date="2018-11" db="EMBL/GenBank/DDBJ databases">
        <authorList>
            <consortium name="Pathogen Informatics"/>
        </authorList>
    </citation>
    <scope>NUCLEOTIDE SEQUENCE [LARGE SCALE GENOMIC DNA]</scope>
</reference>
<dbReference type="EMBL" id="UYRV01025886">
    <property type="protein sequence ID" value="VDK78314.1"/>
    <property type="molecule type" value="Genomic_DNA"/>
</dbReference>
<protein>
    <submittedName>
        <fullName evidence="2">Uncharacterized protein</fullName>
    </submittedName>
</protein>
<gene>
    <name evidence="2" type="ORF">CGOC_LOCUS7440</name>
</gene>
<evidence type="ECO:0000313" key="2">
    <source>
        <dbReference type="EMBL" id="VDK78314.1"/>
    </source>
</evidence>
<feature type="compositionally biased region" description="Basic and acidic residues" evidence="1">
    <location>
        <begin position="63"/>
        <end position="82"/>
    </location>
</feature>
<dbReference type="Proteomes" id="UP000271889">
    <property type="component" value="Unassembled WGS sequence"/>
</dbReference>
<evidence type="ECO:0000313" key="3">
    <source>
        <dbReference type="Proteomes" id="UP000271889"/>
    </source>
</evidence>
<accession>A0A3P6UJD0</accession>
<sequence length="192" mass="21971">MALRAIISFKSRVHKHRVYAQRNLAADSSIKLDILNSIPREFVDIDEDLEIADDVGEDDEGAEEHGAGEDDKSEKDKAESNRGETSFGDGHDDYMDSHHGAEEDESTTPRSKRKTYVDEDLEAPFEISWEGAPEFQWKLCPTPADTRRLIIENIFWADLHNVFIYRVMLKAETVDISFPMRFNIEGSKQMYG</sequence>
<evidence type="ECO:0000256" key="1">
    <source>
        <dbReference type="SAM" id="MobiDB-lite"/>
    </source>
</evidence>
<name>A0A3P6UJD0_CYLGO</name>
<feature type="region of interest" description="Disordered" evidence="1">
    <location>
        <begin position="56"/>
        <end position="117"/>
    </location>
</feature>
<proteinExistence type="predicted"/>
<dbReference type="AlphaFoldDB" id="A0A3P6UJD0"/>
<keyword evidence="3" id="KW-1185">Reference proteome</keyword>